<dbReference type="AlphaFoldDB" id="C1FEE8"/>
<evidence type="ECO:0000313" key="2">
    <source>
        <dbReference type="Proteomes" id="UP000002009"/>
    </source>
</evidence>
<sequence length="595" mass="66344">MEEADGRNLRVATWNVASINNNPFEYFVSHDDPAYLKVMQDIEKFMISPGEHDVTLGEIMSNRILEELAALIENAGIGDLEQASEYWEENLRDRRVVADFLTDTEIGAKRLCSLPDRVTNTIHSGMEIVCRPTVISCYREALPNIEQWWAQWKDFMFAKEVQIVTKTGLTASRRVCELLDPIKQSKYPAITEAEQACSISLQIIYLAAFDASLVYMMNLVAPRDWHRIKTSLMDVLHQNKCVRVMDILTGPVYASCDVIFLQEVSAAMVRDFENNPNIKEKYHILSPETLDGKRDQNSIILAASCRFSKESSKKCSQTWGGEISAQIIGLIDDVKSAPVAAGDLFVVCCQEKVSKTSKLSNIKPAHQHGQRFIFASFHGDTDGLATIPVVSAVKKYMTLLTSDESAVAAGIGSAPCPPLLVFGMDANTYKVHNEGKRQGVIDFAKHLAAMNIATCWGAGESVANEFRRTNTFKFIAPNVMLALLVVDPNLYTTYNARTFLQPQLNKAVRFSDYDTSKLTDKNPKDHILFESTTSHLRNVSGGKEVRAKYVFRDNTGDGNFIADMPFPTSSFPSDHAIVCVDLELVPHHFSDLVSS</sequence>
<evidence type="ECO:0008006" key="3">
    <source>
        <dbReference type="Google" id="ProtNLM"/>
    </source>
</evidence>
<organism evidence="1 2">
    <name type="scientific">Micromonas commoda (strain RCC299 / NOUM17 / CCMP2709)</name>
    <name type="common">Picoplanktonic green alga</name>
    <dbReference type="NCBI Taxonomy" id="296587"/>
    <lineage>
        <taxon>Eukaryota</taxon>
        <taxon>Viridiplantae</taxon>
        <taxon>Chlorophyta</taxon>
        <taxon>Mamiellophyceae</taxon>
        <taxon>Mamiellales</taxon>
        <taxon>Mamiellaceae</taxon>
        <taxon>Micromonas</taxon>
    </lineage>
</organism>
<dbReference type="OMA" id="CSMPDRV"/>
<dbReference type="KEGG" id="mis:MICPUN_55415"/>
<gene>
    <name evidence="1" type="ORF">MICPUN_55415</name>
</gene>
<name>C1FEE8_MICCC</name>
<dbReference type="Proteomes" id="UP000002009">
    <property type="component" value="Chromosome 1"/>
</dbReference>
<dbReference type="GeneID" id="8250611"/>
<dbReference type="eggNOG" id="ENOG502QQ3J">
    <property type="taxonomic scope" value="Eukaryota"/>
</dbReference>
<reference evidence="1 2" key="1">
    <citation type="journal article" date="2009" name="Science">
        <title>Green evolution and dynamic adaptations revealed by genomes of the marine picoeukaryotes Micromonas.</title>
        <authorList>
            <person name="Worden A.Z."/>
            <person name="Lee J.H."/>
            <person name="Mock T."/>
            <person name="Rouze P."/>
            <person name="Simmons M.P."/>
            <person name="Aerts A.L."/>
            <person name="Allen A.E."/>
            <person name="Cuvelier M.L."/>
            <person name="Derelle E."/>
            <person name="Everett M.V."/>
            <person name="Foulon E."/>
            <person name="Grimwood J."/>
            <person name="Gundlach H."/>
            <person name="Henrissat B."/>
            <person name="Napoli C."/>
            <person name="McDonald S.M."/>
            <person name="Parker M.S."/>
            <person name="Rombauts S."/>
            <person name="Salamov A."/>
            <person name="Von Dassow P."/>
            <person name="Badger J.H."/>
            <person name="Coutinho P.M."/>
            <person name="Demir E."/>
            <person name="Dubchak I."/>
            <person name="Gentemann C."/>
            <person name="Eikrem W."/>
            <person name="Gready J.E."/>
            <person name="John U."/>
            <person name="Lanier W."/>
            <person name="Lindquist E.A."/>
            <person name="Lucas S."/>
            <person name="Mayer K.F."/>
            <person name="Moreau H."/>
            <person name="Not F."/>
            <person name="Otillar R."/>
            <person name="Panaud O."/>
            <person name="Pangilinan J."/>
            <person name="Paulsen I."/>
            <person name="Piegu B."/>
            <person name="Poliakov A."/>
            <person name="Robbens S."/>
            <person name="Schmutz J."/>
            <person name="Toulza E."/>
            <person name="Wyss T."/>
            <person name="Zelensky A."/>
            <person name="Zhou K."/>
            <person name="Armbrust E.V."/>
            <person name="Bhattacharya D."/>
            <person name="Goodenough U.W."/>
            <person name="Van de Peer Y."/>
            <person name="Grigoriev I.V."/>
        </authorList>
    </citation>
    <scope>NUCLEOTIDE SEQUENCE [LARGE SCALE GENOMIC DNA]</scope>
    <source>
        <strain evidence="2">RCC299 / NOUM17</strain>
    </source>
</reference>
<dbReference type="EMBL" id="CP001574">
    <property type="protein sequence ID" value="ACO68553.1"/>
    <property type="molecule type" value="Genomic_DNA"/>
</dbReference>
<keyword evidence="2" id="KW-1185">Reference proteome</keyword>
<proteinExistence type="predicted"/>
<accession>C1FEE8</accession>
<protein>
    <recommendedName>
        <fullName evidence="3">Endonuclease/exonuclease/phosphatase domain-containing protein</fullName>
    </recommendedName>
</protein>
<dbReference type="InParanoid" id="C1FEE8"/>
<dbReference type="RefSeq" id="XP_002507295.1">
    <property type="nucleotide sequence ID" value="XM_002507249.1"/>
</dbReference>
<dbReference type="OrthoDB" id="497840at2759"/>
<evidence type="ECO:0000313" key="1">
    <source>
        <dbReference type="EMBL" id="ACO68553.1"/>
    </source>
</evidence>